<accession>A0A255YPN1</accession>
<dbReference type="Gene3D" id="3.20.20.10">
    <property type="entry name" value="Alanine racemase"/>
    <property type="match status" value="1"/>
</dbReference>
<evidence type="ECO:0000313" key="5">
    <source>
        <dbReference type="Proteomes" id="UP000216991"/>
    </source>
</evidence>
<dbReference type="AlphaFoldDB" id="A0A255YPN1"/>
<dbReference type="EMBL" id="NOXT01000090">
    <property type="protein sequence ID" value="OYQ31187.1"/>
    <property type="molecule type" value="Genomic_DNA"/>
</dbReference>
<evidence type="ECO:0000313" key="4">
    <source>
        <dbReference type="EMBL" id="OYQ31187.1"/>
    </source>
</evidence>
<sequence length="360" mass="37107">MQDVVAFLANVKPPITPALVIRRAAFAANLALMQGECAAKGVRLRAHGKMHKSSRIAAEQLARGAVGLCCQTVGEAEAYVAGGVPDVLVTAPVPPWGWPRLAALAAAARVGAVMDSAAQAQAASAAAVAAGVVLDAYVDVDPGMGRAGVAPAGAPALVQAIVALPGLRWAGIQAYCGHHQHMLPAERAAAHAAWTRRLRALLADLRSAGLAPGQVTGGGTGTAAMDLAAGVYTELQAGSYALMDVEYGDLGDLPFQPALFLAASVVSARHDSHVTCDAGHKALHPNGPPQRVVWPVGSQYRPAGDEHGAILPPNGAAEGDLVWLQPGHVDPTVALHDAYFVADEDGRLERWPIDARRTTT</sequence>
<evidence type="ECO:0000256" key="2">
    <source>
        <dbReference type="ARBA" id="ARBA00023239"/>
    </source>
</evidence>
<dbReference type="InterPro" id="IPR001608">
    <property type="entry name" value="Ala_racemase_N"/>
</dbReference>
<comment type="similarity">
    <text evidence="1">Belongs to the DSD1 family.</text>
</comment>
<dbReference type="InterPro" id="IPR051466">
    <property type="entry name" value="D-amino_acid_metab_enzyme"/>
</dbReference>
<evidence type="ECO:0000259" key="3">
    <source>
        <dbReference type="SMART" id="SM01119"/>
    </source>
</evidence>
<reference evidence="4 5" key="1">
    <citation type="submission" date="2017-07" db="EMBL/GenBank/DDBJ databases">
        <title>Sandarakinorhabdus cyanobacteriorum sp. nov., a novel bacterium isolated from cyanobacterial aggregates in a eutrophic lake.</title>
        <authorList>
            <person name="Cai H."/>
        </authorList>
    </citation>
    <scope>NUCLEOTIDE SEQUENCE [LARGE SCALE GENOMIC DNA]</scope>
    <source>
        <strain evidence="4 5">TH057</strain>
    </source>
</reference>
<dbReference type="InterPro" id="IPR042208">
    <property type="entry name" value="D-ser_dehydrat-like_sf"/>
</dbReference>
<dbReference type="InterPro" id="IPR026956">
    <property type="entry name" value="D-ser_dehydrat-like_dom"/>
</dbReference>
<keyword evidence="5" id="KW-1185">Reference proteome</keyword>
<name>A0A255YPN1_9SPHN</name>
<proteinExistence type="inferred from homology"/>
<dbReference type="RefSeq" id="WP_094473065.1">
    <property type="nucleotide sequence ID" value="NZ_NOXT01000090.1"/>
</dbReference>
<dbReference type="PANTHER" id="PTHR28004:SF2">
    <property type="entry name" value="D-SERINE DEHYDRATASE"/>
    <property type="match status" value="1"/>
</dbReference>
<dbReference type="GO" id="GO:0008721">
    <property type="term" value="F:D-serine ammonia-lyase activity"/>
    <property type="evidence" value="ECO:0007669"/>
    <property type="project" value="TreeGrafter"/>
</dbReference>
<evidence type="ECO:0000256" key="1">
    <source>
        <dbReference type="ARBA" id="ARBA00005323"/>
    </source>
</evidence>
<dbReference type="SUPFAM" id="SSF51419">
    <property type="entry name" value="PLP-binding barrel"/>
    <property type="match status" value="1"/>
</dbReference>
<protein>
    <submittedName>
        <fullName evidence="4">Threonine aldolase</fullName>
    </submittedName>
</protein>
<dbReference type="Pfam" id="PF01168">
    <property type="entry name" value="Ala_racemase_N"/>
    <property type="match status" value="1"/>
</dbReference>
<dbReference type="GO" id="GO:0036088">
    <property type="term" value="P:D-serine catabolic process"/>
    <property type="evidence" value="ECO:0007669"/>
    <property type="project" value="TreeGrafter"/>
</dbReference>
<organism evidence="4 5">
    <name type="scientific">Sandarakinorhabdus cyanobacteriorum</name>
    <dbReference type="NCBI Taxonomy" id="1981098"/>
    <lineage>
        <taxon>Bacteria</taxon>
        <taxon>Pseudomonadati</taxon>
        <taxon>Pseudomonadota</taxon>
        <taxon>Alphaproteobacteria</taxon>
        <taxon>Sphingomonadales</taxon>
        <taxon>Sphingosinicellaceae</taxon>
        <taxon>Sandarakinorhabdus</taxon>
    </lineage>
</organism>
<comment type="caution">
    <text evidence="4">The sequence shown here is derived from an EMBL/GenBank/DDBJ whole genome shotgun (WGS) entry which is preliminary data.</text>
</comment>
<keyword evidence="2" id="KW-0456">Lyase</keyword>
<dbReference type="PANTHER" id="PTHR28004">
    <property type="entry name" value="ZGC:162816-RELATED"/>
    <property type="match status" value="1"/>
</dbReference>
<dbReference type="Proteomes" id="UP000216991">
    <property type="component" value="Unassembled WGS sequence"/>
</dbReference>
<dbReference type="OrthoDB" id="9772497at2"/>
<gene>
    <name evidence="4" type="ORF">CHU93_05135</name>
</gene>
<dbReference type="Pfam" id="PF14031">
    <property type="entry name" value="D-ser_dehydrat"/>
    <property type="match status" value="1"/>
</dbReference>
<dbReference type="InterPro" id="IPR029066">
    <property type="entry name" value="PLP-binding_barrel"/>
</dbReference>
<feature type="domain" description="D-serine dehydratase-like" evidence="3">
    <location>
        <begin position="258"/>
        <end position="343"/>
    </location>
</feature>
<dbReference type="SMART" id="SM01119">
    <property type="entry name" value="D-ser_dehydrat"/>
    <property type="match status" value="1"/>
</dbReference>
<dbReference type="Gene3D" id="2.40.37.20">
    <property type="entry name" value="D-serine dehydratase-like domain"/>
    <property type="match status" value="1"/>
</dbReference>